<dbReference type="EMBL" id="LR822017">
    <property type="protein sequence ID" value="CAD0138169.1"/>
    <property type="molecule type" value="Genomic_DNA"/>
</dbReference>
<evidence type="ECO:0000313" key="1">
    <source>
        <dbReference type="EMBL" id="CAD0138169.1"/>
    </source>
</evidence>
<proteinExistence type="predicted"/>
<dbReference type="AlphaFoldDB" id="A0A8D6U3B0"/>
<dbReference type="RefSeq" id="WP_179973731.1">
    <property type="nucleotide sequence ID" value="NZ_LR822017.1"/>
</dbReference>
<gene>
    <name evidence="1" type="ORF">STHERMO_1330</name>
</gene>
<sequence length="88" mass="10289">MKVLTLKNPHTSYKEIDISRQALTMSVLIESHSKDNAFLSFYIKISQRGSKMKVVIACAHKLLHIIYKILATHQEYDKEKVLELRQQF</sequence>
<dbReference type="Proteomes" id="UP000509833">
    <property type="component" value="Chromosome"/>
</dbReference>
<evidence type="ECO:0000313" key="2">
    <source>
        <dbReference type="Proteomes" id="UP000509833"/>
    </source>
</evidence>
<protein>
    <submittedName>
        <fullName evidence="1">Uncharacterized protein</fullName>
    </submittedName>
</protein>
<reference evidence="1 2" key="1">
    <citation type="submission" date="2020-06" db="EMBL/GenBank/DDBJ databases">
        <authorList>
            <person name="Chuat V."/>
        </authorList>
    </citation>
    <scope>NUCLEOTIDE SEQUENCE [LARGE SCALE GENOMIC DNA]</scope>
    <source>
        <strain evidence="1">STH_CIRM_336</strain>
    </source>
</reference>
<organism evidence="1 2">
    <name type="scientific">Streptococcus thermophilus</name>
    <dbReference type="NCBI Taxonomy" id="1308"/>
    <lineage>
        <taxon>Bacteria</taxon>
        <taxon>Bacillati</taxon>
        <taxon>Bacillota</taxon>
        <taxon>Bacilli</taxon>
        <taxon>Lactobacillales</taxon>
        <taxon>Streptococcaceae</taxon>
        <taxon>Streptococcus</taxon>
    </lineage>
</organism>
<accession>A0A8D6U3B0</accession>
<name>A0A8D6U3B0_STRTR</name>